<feature type="transmembrane region" description="Helical" evidence="2">
    <location>
        <begin position="174"/>
        <end position="198"/>
    </location>
</feature>
<gene>
    <name evidence="3" type="ORF">FYJ37_06190</name>
</gene>
<evidence type="ECO:0000256" key="2">
    <source>
        <dbReference type="SAM" id="Phobius"/>
    </source>
</evidence>
<sequence length="228" mass="26274">MNRLFNIDNPIMQFISKIFDLVMLNLIFVLSCIPVITVGASLSALYYVSLKILRGEDPYIWQNFWKAFRQNFKQSTIVWVLYLLIIAFIGMDFYIINSQDTMLFAVIRICLWVVCAVLLSMFLYVFPIISHFVCTTKQVLKNAAFMAIGHLPYTIVLLAVCGLILYLYTVSITTFALVIMVSGICGFSVIALIFCIIFDRIFKKYEPEEDSPPRNTHIKTPEKQCRRS</sequence>
<keyword evidence="2" id="KW-1133">Transmembrane helix</keyword>
<feature type="transmembrane region" description="Helical" evidence="2">
    <location>
        <begin position="102"/>
        <end position="126"/>
    </location>
</feature>
<comment type="caution">
    <text evidence="3">The sequence shown here is derived from an EMBL/GenBank/DDBJ whole genome shotgun (WGS) entry which is preliminary data.</text>
</comment>
<evidence type="ECO:0000256" key="1">
    <source>
        <dbReference type="SAM" id="MobiDB-lite"/>
    </source>
</evidence>
<proteinExistence type="predicted"/>
<dbReference type="AlphaFoldDB" id="A0A844F8M1"/>
<evidence type="ECO:0000313" key="3">
    <source>
        <dbReference type="EMBL" id="MSS39947.1"/>
    </source>
</evidence>
<keyword evidence="2" id="KW-0812">Transmembrane</keyword>
<name>A0A844F8M1_CLOSV</name>
<dbReference type="RefSeq" id="WP_154323020.1">
    <property type="nucleotide sequence ID" value="NZ_CAMAAA010000010.1"/>
</dbReference>
<feature type="transmembrane region" description="Helical" evidence="2">
    <location>
        <begin position="147"/>
        <end position="168"/>
    </location>
</feature>
<keyword evidence="2" id="KW-0472">Membrane</keyword>
<accession>A0A844F8M1</accession>
<feature type="transmembrane region" description="Helical" evidence="2">
    <location>
        <begin position="76"/>
        <end position="96"/>
    </location>
</feature>
<dbReference type="PROSITE" id="PS51257">
    <property type="entry name" value="PROKAR_LIPOPROTEIN"/>
    <property type="match status" value="1"/>
</dbReference>
<organism evidence="3 4">
    <name type="scientific">Clostridium scindens (strain JCM 10418 / VPI 12708)</name>
    <dbReference type="NCBI Taxonomy" id="29347"/>
    <lineage>
        <taxon>Bacteria</taxon>
        <taxon>Bacillati</taxon>
        <taxon>Bacillota</taxon>
        <taxon>Clostridia</taxon>
        <taxon>Lachnospirales</taxon>
        <taxon>Lachnospiraceae</taxon>
    </lineage>
</organism>
<dbReference type="Proteomes" id="UP000462363">
    <property type="component" value="Unassembled WGS sequence"/>
</dbReference>
<reference evidence="3 4" key="1">
    <citation type="submission" date="2019-08" db="EMBL/GenBank/DDBJ databases">
        <title>In-depth cultivation of the pig gut microbiome towards novel bacterial diversity and tailored functional studies.</title>
        <authorList>
            <person name="Wylensek D."/>
            <person name="Hitch T.C.A."/>
            <person name="Clavel T."/>
        </authorList>
    </citation>
    <scope>NUCLEOTIDE SEQUENCE [LARGE SCALE GENOMIC DNA]</scope>
    <source>
        <strain evidence="3 4">BL-389-WT-3D</strain>
    </source>
</reference>
<dbReference type="InterPro" id="IPR006938">
    <property type="entry name" value="DUF624"/>
</dbReference>
<feature type="region of interest" description="Disordered" evidence="1">
    <location>
        <begin position="208"/>
        <end position="228"/>
    </location>
</feature>
<feature type="transmembrane region" description="Helical" evidence="2">
    <location>
        <begin position="22"/>
        <end position="48"/>
    </location>
</feature>
<protein>
    <submittedName>
        <fullName evidence="3">DUF624 domain-containing protein</fullName>
    </submittedName>
</protein>
<dbReference type="Pfam" id="PF04854">
    <property type="entry name" value="DUF624"/>
    <property type="match status" value="1"/>
</dbReference>
<evidence type="ECO:0000313" key="4">
    <source>
        <dbReference type="Proteomes" id="UP000462363"/>
    </source>
</evidence>
<feature type="compositionally biased region" description="Basic and acidic residues" evidence="1">
    <location>
        <begin position="219"/>
        <end position="228"/>
    </location>
</feature>
<dbReference type="EMBL" id="VUMB01000010">
    <property type="protein sequence ID" value="MSS39947.1"/>
    <property type="molecule type" value="Genomic_DNA"/>
</dbReference>